<reference evidence="6" key="2">
    <citation type="submission" date="2020-04" db="EMBL/GenBank/DDBJ databases">
        <authorList>
            <consortium name="NCBI Genome Project"/>
        </authorList>
    </citation>
    <scope>NUCLEOTIDE SEQUENCE</scope>
    <source>
        <strain evidence="6">CBS 304.34</strain>
    </source>
</reference>
<keyword evidence="5" id="KW-1185">Reference proteome</keyword>
<dbReference type="RefSeq" id="XP_033571944.1">
    <property type="nucleotide sequence ID" value="XM_033718215.1"/>
</dbReference>
<dbReference type="AlphaFoldDB" id="A0A6A6Y8F8"/>
<dbReference type="OrthoDB" id="191139at2759"/>
<dbReference type="Proteomes" id="UP000504636">
    <property type="component" value="Unplaced"/>
</dbReference>
<evidence type="ECO:0000256" key="1">
    <source>
        <dbReference type="ARBA" id="ARBA00006484"/>
    </source>
</evidence>
<dbReference type="Gene3D" id="3.40.50.720">
    <property type="entry name" value="NAD(P)-binding Rossmann-like Domain"/>
    <property type="match status" value="1"/>
</dbReference>
<dbReference type="PANTHER" id="PTHR24320">
    <property type="entry name" value="RETINOL DEHYDROGENASE"/>
    <property type="match status" value="1"/>
</dbReference>
<accession>A0A6A6Y8F8</accession>
<comment type="similarity">
    <text evidence="1">Belongs to the short-chain dehydrogenases/reductases (SDR) family.</text>
</comment>
<dbReference type="PANTHER" id="PTHR24320:SF236">
    <property type="entry name" value="SHORT-CHAIN DEHYDROGENASE-RELATED"/>
    <property type="match status" value="1"/>
</dbReference>
<proteinExistence type="inferred from homology"/>
<dbReference type="GeneID" id="54459108"/>
<keyword evidence="2" id="KW-0521">NADP</keyword>
<reference evidence="6" key="3">
    <citation type="submission" date="2025-04" db="UniProtKB">
        <authorList>
            <consortium name="RefSeq"/>
        </authorList>
    </citation>
    <scope>IDENTIFICATION</scope>
    <source>
        <strain evidence="6">CBS 304.34</strain>
    </source>
</reference>
<evidence type="ECO:0000313" key="6">
    <source>
        <dbReference type="RefSeq" id="XP_033571944.1"/>
    </source>
</evidence>
<dbReference type="PRINTS" id="PR00081">
    <property type="entry name" value="GDHRDH"/>
</dbReference>
<reference evidence="4 6" key="1">
    <citation type="journal article" date="2020" name="Stud. Mycol.">
        <title>101 Dothideomycetes genomes: a test case for predicting lifestyles and emergence of pathogens.</title>
        <authorList>
            <person name="Haridas S."/>
            <person name="Albert R."/>
            <person name="Binder M."/>
            <person name="Bloem J."/>
            <person name="Labutti K."/>
            <person name="Salamov A."/>
            <person name="Andreopoulos B."/>
            <person name="Baker S."/>
            <person name="Barry K."/>
            <person name="Bills G."/>
            <person name="Bluhm B."/>
            <person name="Cannon C."/>
            <person name="Castanera R."/>
            <person name="Culley D."/>
            <person name="Daum C."/>
            <person name="Ezra D."/>
            <person name="Gonzalez J."/>
            <person name="Henrissat B."/>
            <person name="Kuo A."/>
            <person name="Liang C."/>
            <person name="Lipzen A."/>
            <person name="Lutzoni F."/>
            <person name="Magnuson J."/>
            <person name="Mondo S."/>
            <person name="Nolan M."/>
            <person name="Ohm R."/>
            <person name="Pangilinan J."/>
            <person name="Park H.-J."/>
            <person name="Ramirez L."/>
            <person name="Alfaro M."/>
            <person name="Sun H."/>
            <person name="Tritt A."/>
            <person name="Yoshinaga Y."/>
            <person name="Zwiers L.-H."/>
            <person name="Turgeon B."/>
            <person name="Goodwin S."/>
            <person name="Spatafora J."/>
            <person name="Crous P."/>
            <person name="Grigoriev I."/>
        </authorList>
    </citation>
    <scope>NUCLEOTIDE SEQUENCE</scope>
    <source>
        <strain evidence="4 6">CBS 304.34</strain>
    </source>
</reference>
<dbReference type="InterPro" id="IPR002347">
    <property type="entry name" value="SDR_fam"/>
</dbReference>
<dbReference type="Pfam" id="PF00106">
    <property type="entry name" value="adh_short"/>
    <property type="match status" value="1"/>
</dbReference>
<sequence length="330" mass="35624">MMGSTFSRFWDQTYFIPKPTFTEKDLPDQTGKVHLITGGYAGLGADLARLLYSRNATIYIAGRNPSKAATAIDAIKAVYPDSKGRLEFLKLELDDFRTIAPAVAEFLAKEERLDVLVNNAGVMSSPKEARGKQGHNLQIATNVLGPFLLTSLLMPLLQKTAATSPTASVRVVWAASSALDLTAPNGGVPFDAAGAPLTDFRPETLYGLTKAADVILSKEVARKWGDSGVMSLAFHPGNLKTELGRHTHLFGKLLMTLISHPSILGAYTELFAGWSPTVTPDKNGAYIIPWGRFGDYNKALADAIENDAGGKLWTWCEAETKAYVGQAYVG</sequence>
<gene>
    <name evidence="4 6" type="ORF">BDZ99DRAFT_451522</name>
</gene>
<evidence type="ECO:0000256" key="3">
    <source>
        <dbReference type="ARBA" id="ARBA00023002"/>
    </source>
</evidence>
<organism evidence="4">
    <name type="scientific">Mytilinidion resinicola</name>
    <dbReference type="NCBI Taxonomy" id="574789"/>
    <lineage>
        <taxon>Eukaryota</taxon>
        <taxon>Fungi</taxon>
        <taxon>Dikarya</taxon>
        <taxon>Ascomycota</taxon>
        <taxon>Pezizomycotina</taxon>
        <taxon>Dothideomycetes</taxon>
        <taxon>Pleosporomycetidae</taxon>
        <taxon>Mytilinidiales</taxon>
        <taxon>Mytilinidiaceae</taxon>
        <taxon>Mytilinidion</taxon>
    </lineage>
</organism>
<dbReference type="SUPFAM" id="SSF51735">
    <property type="entry name" value="NAD(P)-binding Rossmann-fold domains"/>
    <property type="match status" value="1"/>
</dbReference>
<dbReference type="GO" id="GO:0016491">
    <property type="term" value="F:oxidoreductase activity"/>
    <property type="evidence" value="ECO:0007669"/>
    <property type="project" value="UniProtKB-KW"/>
</dbReference>
<keyword evidence="3" id="KW-0560">Oxidoreductase</keyword>
<protein>
    <submittedName>
        <fullName evidence="4 6">Short-chain dehydrogenase</fullName>
    </submittedName>
</protein>
<evidence type="ECO:0000313" key="5">
    <source>
        <dbReference type="Proteomes" id="UP000504636"/>
    </source>
</evidence>
<dbReference type="EMBL" id="MU003711">
    <property type="protein sequence ID" value="KAF2804980.1"/>
    <property type="molecule type" value="Genomic_DNA"/>
</dbReference>
<dbReference type="InterPro" id="IPR036291">
    <property type="entry name" value="NAD(P)-bd_dom_sf"/>
</dbReference>
<evidence type="ECO:0000313" key="4">
    <source>
        <dbReference type="EMBL" id="KAF2804980.1"/>
    </source>
</evidence>
<name>A0A6A6Y8F8_9PEZI</name>
<evidence type="ECO:0000256" key="2">
    <source>
        <dbReference type="ARBA" id="ARBA00022857"/>
    </source>
</evidence>